<feature type="region of interest" description="Disordered" evidence="1">
    <location>
        <begin position="105"/>
        <end position="151"/>
    </location>
</feature>
<evidence type="ECO:0000313" key="2">
    <source>
        <dbReference type="EMBL" id="CCX12876.1"/>
    </source>
</evidence>
<sequence>MSHPEFPNAKHPDFITQEDFDRYIRSHHVEMDENPSELMYSHWLQGRSLEEAAGLRGNNALRAMLQRRERQMRQREREMIQIRALVRRAQKRLLRLRSYMAAMEREMGRLDRTRRNAEATLASLEGGQEDAGQGEAEQEEAEQQENSNGSG</sequence>
<gene>
    <name evidence="2" type="ORF">PCON_12470</name>
</gene>
<organism evidence="2 3">
    <name type="scientific">Pyronema omphalodes (strain CBS 100304)</name>
    <name type="common">Pyronema confluens</name>
    <dbReference type="NCBI Taxonomy" id="1076935"/>
    <lineage>
        <taxon>Eukaryota</taxon>
        <taxon>Fungi</taxon>
        <taxon>Dikarya</taxon>
        <taxon>Ascomycota</taxon>
        <taxon>Pezizomycotina</taxon>
        <taxon>Pezizomycetes</taxon>
        <taxon>Pezizales</taxon>
        <taxon>Pyronemataceae</taxon>
        <taxon>Pyronema</taxon>
    </lineage>
</organism>
<feature type="compositionally biased region" description="Basic and acidic residues" evidence="1">
    <location>
        <begin position="105"/>
        <end position="117"/>
    </location>
</feature>
<name>U4LDU8_PYROM</name>
<protein>
    <submittedName>
        <fullName evidence="2">Uncharacterized protein</fullName>
    </submittedName>
</protein>
<dbReference type="AlphaFoldDB" id="U4LDU8"/>
<evidence type="ECO:0000256" key="1">
    <source>
        <dbReference type="SAM" id="MobiDB-lite"/>
    </source>
</evidence>
<accession>U4LDU8</accession>
<evidence type="ECO:0000313" key="3">
    <source>
        <dbReference type="Proteomes" id="UP000018144"/>
    </source>
</evidence>
<dbReference type="Proteomes" id="UP000018144">
    <property type="component" value="Unassembled WGS sequence"/>
</dbReference>
<keyword evidence="3" id="KW-1185">Reference proteome</keyword>
<reference evidence="2 3" key="1">
    <citation type="journal article" date="2013" name="PLoS Genet.">
        <title>The genome and development-dependent transcriptomes of Pyronema confluens: a window into fungal evolution.</title>
        <authorList>
            <person name="Traeger S."/>
            <person name="Altegoer F."/>
            <person name="Freitag M."/>
            <person name="Gabaldon T."/>
            <person name="Kempken F."/>
            <person name="Kumar A."/>
            <person name="Marcet-Houben M."/>
            <person name="Poggeler S."/>
            <person name="Stajich J.E."/>
            <person name="Nowrousian M."/>
        </authorList>
    </citation>
    <scope>NUCLEOTIDE SEQUENCE [LARGE SCALE GENOMIC DNA]</scope>
    <source>
        <strain evidence="3">CBS 100304</strain>
        <tissue evidence="2">Vegetative mycelium</tissue>
    </source>
</reference>
<dbReference type="EMBL" id="HF935726">
    <property type="protein sequence ID" value="CCX12876.1"/>
    <property type="molecule type" value="Genomic_DNA"/>
</dbReference>
<proteinExistence type="predicted"/>